<dbReference type="PRINTS" id="PR01590">
    <property type="entry name" value="HTHFIS"/>
</dbReference>
<evidence type="ECO:0000256" key="2">
    <source>
        <dbReference type="ARBA" id="ARBA00022490"/>
    </source>
</evidence>
<comment type="subcellular location">
    <subcellularLocation>
        <location evidence="1">Cytoplasm</location>
    </subcellularLocation>
</comment>
<dbReference type="SUPFAM" id="SSF52172">
    <property type="entry name" value="CheY-like"/>
    <property type="match status" value="1"/>
</dbReference>
<dbReference type="InterPro" id="IPR027417">
    <property type="entry name" value="P-loop_NTPase"/>
</dbReference>
<keyword evidence="6" id="KW-0902">Two-component regulatory system</keyword>
<evidence type="ECO:0000313" key="15">
    <source>
        <dbReference type="Proteomes" id="UP000594464"/>
    </source>
</evidence>
<dbReference type="SMART" id="SM00448">
    <property type="entry name" value="REC"/>
    <property type="match status" value="1"/>
</dbReference>
<evidence type="ECO:0000256" key="9">
    <source>
        <dbReference type="ARBA" id="ARBA00023159"/>
    </source>
</evidence>
<evidence type="ECO:0000256" key="10">
    <source>
        <dbReference type="ARBA" id="ARBA00023163"/>
    </source>
</evidence>
<reference evidence="15" key="1">
    <citation type="submission" date="2020-02" db="EMBL/GenBank/DDBJ databases">
        <title>Genomic and physiological characterization of two novel Nitrospinaceae genera.</title>
        <authorList>
            <person name="Mueller A.J."/>
            <person name="Jung M.-Y."/>
            <person name="Strachan C.R."/>
            <person name="Herbold C.W."/>
            <person name="Kirkegaard R.H."/>
            <person name="Daims H."/>
        </authorList>
    </citation>
    <scope>NUCLEOTIDE SEQUENCE [LARGE SCALE GENOMIC DNA]</scope>
</reference>
<feature type="domain" description="Response regulatory" evidence="13">
    <location>
        <begin position="8"/>
        <end position="122"/>
    </location>
</feature>
<dbReference type="InterPro" id="IPR002078">
    <property type="entry name" value="Sigma_54_int"/>
</dbReference>
<evidence type="ECO:0000256" key="11">
    <source>
        <dbReference type="PROSITE-ProRule" id="PRU00169"/>
    </source>
</evidence>
<keyword evidence="9" id="KW-0010">Activator</keyword>
<keyword evidence="10" id="KW-0804">Transcription</keyword>
<dbReference type="FunFam" id="3.40.50.300:FF:000006">
    <property type="entry name" value="DNA-binding transcriptional regulator NtrC"/>
    <property type="match status" value="1"/>
</dbReference>
<sequence>MTNNNDKKILVVDDEEDMRIALETTLKRENYQTQSAKNGAEALERLESDAYDLVVTDVKMPGMSGLELLRSIKTQWPQTQVVMMTAFEIIDNAVDAMKAGAFDFLIKPFQADVLVSAVHRALKTSGVTTPSVDNPRIAGSGERAIITQNKKMQELLTFAEHIAYSKSTVLISGETGTGKELFSRFIHQRSPRASQPFLAINCAALPENLLETELFGHEKGAFTGASQRKEGKFELAHNGTLLLDEVTEMSLPLQAKLLRVLQEHEVDKVGGKRPIPVDVRVIATTNADVKSRIKKNEFREDLYYRLNVIPIKLPPLRERKEDIPTLAQHFLDSHCKEISKKIASIHPDTLALLKNYTWPGNVREFGNIIERAALMCQGETLLPGHLFFDEDEDANGSATFAESGFQGTIHEMEKALILKTLEETNGNKTQAAERLGISIRTLRNKLTEYQNS</sequence>
<keyword evidence="8" id="KW-0238">DNA-binding</keyword>
<dbReference type="InterPro" id="IPR009057">
    <property type="entry name" value="Homeodomain-like_sf"/>
</dbReference>
<dbReference type="InterPro" id="IPR058031">
    <property type="entry name" value="AAA_lid_NorR"/>
</dbReference>
<dbReference type="InterPro" id="IPR003593">
    <property type="entry name" value="AAA+_ATPase"/>
</dbReference>
<dbReference type="Proteomes" id="UP000594464">
    <property type="component" value="Chromosome"/>
</dbReference>
<gene>
    <name evidence="14" type="ORF">G3M78_07190</name>
</gene>
<organism evidence="14 15">
    <name type="scientific">Candidatus Nitrohelix vancouverensis</name>
    <dbReference type="NCBI Taxonomy" id="2705534"/>
    <lineage>
        <taxon>Bacteria</taxon>
        <taxon>Pseudomonadati</taxon>
        <taxon>Nitrospinota/Tectimicrobiota group</taxon>
        <taxon>Nitrospinota</taxon>
        <taxon>Nitrospinia</taxon>
        <taxon>Nitrospinales</taxon>
        <taxon>Nitrospinaceae</taxon>
        <taxon>Candidatus Nitrohelix</taxon>
    </lineage>
</organism>
<dbReference type="Gene3D" id="1.10.8.60">
    <property type="match status" value="1"/>
</dbReference>
<evidence type="ECO:0000256" key="6">
    <source>
        <dbReference type="ARBA" id="ARBA00023012"/>
    </source>
</evidence>
<dbReference type="InterPro" id="IPR001789">
    <property type="entry name" value="Sig_transdc_resp-reg_receiver"/>
</dbReference>
<dbReference type="Gene3D" id="3.40.50.2300">
    <property type="match status" value="1"/>
</dbReference>
<evidence type="ECO:0000256" key="4">
    <source>
        <dbReference type="ARBA" id="ARBA00022741"/>
    </source>
</evidence>
<name>A0A7T0C279_9BACT</name>
<dbReference type="GO" id="GO:0000160">
    <property type="term" value="P:phosphorelay signal transduction system"/>
    <property type="evidence" value="ECO:0007669"/>
    <property type="project" value="UniProtKB-KW"/>
</dbReference>
<feature type="modified residue" description="4-aspartylphosphate" evidence="11">
    <location>
        <position position="57"/>
    </location>
</feature>
<dbReference type="GO" id="GO:0005737">
    <property type="term" value="C:cytoplasm"/>
    <property type="evidence" value="ECO:0007669"/>
    <property type="project" value="UniProtKB-SubCell"/>
</dbReference>
<protein>
    <submittedName>
        <fullName evidence="14">Sigma-54-dependent Fis family transcriptional regulator</fullName>
    </submittedName>
</protein>
<dbReference type="GO" id="GO:0006355">
    <property type="term" value="P:regulation of DNA-templated transcription"/>
    <property type="evidence" value="ECO:0007669"/>
    <property type="project" value="InterPro"/>
</dbReference>
<evidence type="ECO:0000256" key="7">
    <source>
        <dbReference type="ARBA" id="ARBA00023015"/>
    </source>
</evidence>
<keyword evidence="2" id="KW-0963">Cytoplasm</keyword>
<dbReference type="KEGG" id="nva:G3M78_07190"/>
<evidence type="ECO:0000256" key="5">
    <source>
        <dbReference type="ARBA" id="ARBA00022840"/>
    </source>
</evidence>
<dbReference type="PANTHER" id="PTHR32071">
    <property type="entry name" value="TRANSCRIPTIONAL REGULATORY PROTEIN"/>
    <property type="match status" value="1"/>
</dbReference>
<dbReference type="SUPFAM" id="SSF46689">
    <property type="entry name" value="Homeodomain-like"/>
    <property type="match status" value="1"/>
</dbReference>
<dbReference type="InterPro" id="IPR025943">
    <property type="entry name" value="Sigma_54_int_dom_ATP-bd_2"/>
</dbReference>
<dbReference type="FunFam" id="3.40.50.2300:FF:000018">
    <property type="entry name" value="DNA-binding transcriptional regulator NtrC"/>
    <property type="match status" value="1"/>
</dbReference>
<dbReference type="InterPro" id="IPR025662">
    <property type="entry name" value="Sigma_54_int_dom_ATP-bd_1"/>
</dbReference>
<feature type="domain" description="Sigma-54 factor interaction" evidence="12">
    <location>
        <begin position="145"/>
        <end position="374"/>
    </location>
</feature>
<dbReference type="FunFam" id="1.10.8.60:FF:000014">
    <property type="entry name" value="DNA-binding transcriptional regulator NtrC"/>
    <property type="match status" value="1"/>
</dbReference>
<proteinExistence type="predicted"/>
<dbReference type="Pfam" id="PF02954">
    <property type="entry name" value="HTH_8"/>
    <property type="match status" value="1"/>
</dbReference>
<dbReference type="InterPro" id="IPR011006">
    <property type="entry name" value="CheY-like_superfamily"/>
</dbReference>
<dbReference type="PANTHER" id="PTHR32071:SF21">
    <property type="entry name" value="TRANSCRIPTIONAL REGULATORY PROTEIN FLGR"/>
    <property type="match status" value="1"/>
</dbReference>
<dbReference type="PROSITE" id="PS50045">
    <property type="entry name" value="SIGMA54_INTERACT_4"/>
    <property type="match status" value="1"/>
</dbReference>
<dbReference type="Gene3D" id="3.40.50.300">
    <property type="entry name" value="P-loop containing nucleotide triphosphate hydrolases"/>
    <property type="match status" value="1"/>
</dbReference>
<dbReference type="GO" id="GO:0043565">
    <property type="term" value="F:sequence-specific DNA binding"/>
    <property type="evidence" value="ECO:0007669"/>
    <property type="project" value="InterPro"/>
</dbReference>
<dbReference type="CDD" id="cd00009">
    <property type="entry name" value="AAA"/>
    <property type="match status" value="1"/>
</dbReference>
<evidence type="ECO:0000259" key="13">
    <source>
        <dbReference type="PROSITE" id="PS50110"/>
    </source>
</evidence>
<keyword evidence="5" id="KW-0067">ATP-binding</keyword>
<dbReference type="PROSITE" id="PS00675">
    <property type="entry name" value="SIGMA54_INTERACT_1"/>
    <property type="match status" value="1"/>
</dbReference>
<dbReference type="Pfam" id="PF00158">
    <property type="entry name" value="Sigma54_activat"/>
    <property type="match status" value="1"/>
</dbReference>
<keyword evidence="4" id="KW-0547">Nucleotide-binding</keyword>
<dbReference type="Gene3D" id="1.10.10.60">
    <property type="entry name" value="Homeodomain-like"/>
    <property type="match status" value="1"/>
</dbReference>
<evidence type="ECO:0000256" key="1">
    <source>
        <dbReference type="ARBA" id="ARBA00004496"/>
    </source>
</evidence>
<dbReference type="SMART" id="SM00382">
    <property type="entry name" value="AAA"/>
    <property type="match status" value="1"/>
</dbReference>
<dbReference type="SUPFAM" id="SSF52540">
    <property type="entry name" value="P-loop containing nucleoside triphosphate hydrolases"/>
    <property type="match status" value="1"/>
</dbReference>
<dbReference type="PROSITE" id="PS50110">
    <property type="entry name" value="RESPONSE_REGULATORY"/>
    <property type="match status" value="1"/>
</dbReference>
<evidence type="ECO:0000256" key="8">
    <source>
        <dbReference type="ARBA" id="ARBA00023125"/>
    </source>
</evidence>
<evidence type="ECO:0000313" key="14">
    <source>
        <dbReference type="EMBL" id="QPJ65183.1"/>
    </source>
</evidence>
<dbReference type="GO" id="GO:0005524">
    <property type="term" value="F:ATP binding"/>
    <property type="evidence" value="ECO:0007669"/>
    <property type="project" value="UniProtKB-KW"/>
</dbReference>
<accession>A0A7T0C279</accession>
<keyword evidence="3 11" id="KW-0597">Phosphoprotein</keyword>
<dbReference type="Pfam" id="PF00072">
    <property type="entry name" value="Response_reg"/>
    <property type="match status" value="1"/>
</dbReference>
<evidence type="ECO:0000256" key="3">
    <source>
        <dbReference type="ARBA" id="ARBA00022553"/>
    </source>
</evidence>
<evidence type="ECO:0000259" key="12">
    <source>
        <dbReference type="PROSITE" id="PS50045"/>
    </source>
</evidence>
<dbReference type="EMBL" id="CP048620">
    <property type="protein sequence ID" value="QPJ65183.1"/>
    <property type="molecule type" value="Genomic_DNA"/>
</dbReference>
<dbReference type="AlphaFoldDB" id="A0A7T0C279"/>
<dbReference type="PROSITE" id="PS00676">
    <property type="entry name" value="SIGMA54_INTERACT_2"/>
    <property type="match status" value="1"/>
</dbReference>
<dbReference type="Pfam" id="PF25601">
    <property type="entry name" value="AAA_lid_14"/>
    <property type="match status" value="1"/>
</dbReference>
<keyword evidence="7" id="KW-0805">Transcription regulation</keyword>
<dbReference type="InterPro" id="IPR002197">
    <property type="entry name" value="HTH_Fis"/>
</dbReference>